<feature type="domain" description="WAP" evidence="10">
    <location>
        <begin position="22"/>
        <end position="75"/>
    </location>
</feature>
<comment type="caution">
    <text evidence="7">Lacks conserved residue(s) required for the propagation of feature annotation.</text>
</comment>
<proteinExistence type="predicted"/>
<evidence type="ECO:0000256" key="1">
    <source>
        <dbReference type="ARBA" id="ARBA00004370"/>
    </source>
</evidence>
<feature type="disulfide bond" evidence="7">
    <location>
        <begin position="468"/>
        <end position="495"/>
    </location>
</feature>
<evidence type="ECO:0000256" key="2">
    <source>
        <dbReference type="ARBA" id="ARBA00022729"/>
    </source>
</evidence>
<dbReference type="STRING" id="7574.A0A2R2MR35"/>
<dbReference type="Proteomes" id="UP000085678">
    <property type="component" value="Unplaced"/>
</dbReference>
<dbReference type="PROSITE" id="PS50923">
    <property type="entry name" value="SUSHI"/>
    <property type="match status" value="8"/>
</dbReference>
<dbReference type="PROSITE" id="PS51390">
    <property type="entry name" value="WAP"/>
    <property type="match status" value="1"/>
</dbReference>
<feature type="chain" id="PRO_5015153670" evidence="8">
    <location>
        <begin position="30"/>
        <end position="655"/>
    </location>
</feature>
<evidence type="ECO:0000313" key="12">
    <source>
        <dbReference type="RefSeq" id="XP_023932608.1"/>
    </source>
</evidence>
<keyword evidence="11" id="KW-1185">Reference proteome</keyword>
<evidence type="ECO:0000259" key="10">
    <source>
        <dbReference type="PROSITE" id="PS51390"/>
    </source>
</evidence>
<feature type="domain" description="Sushi" evidence="9">
    <location>
        <begin position="136"/>
        <end position="199"/>
    </location>
</feature>
<dbReference type="PANTHER" id="PTHR45656:SF4">
    <property type="entry name" value="PROTEIN CBR-CLEC-78"/>
    <property type="match status" value="1"/>
</dbReference>
<dbReference type="GO" id="GO:0005576">
    <property type="term" value="C:extracellular region"/>
    <property type="evidence" value="ECO:0007669"/>
    <property type="project" value="InterPro"/>
</dbReference>
<feature type="disulfide bond" evidence="7">
    <location>
        <begin position="105"/>
        <end position="132"/>
    </location>
</feature>
<dbReference type="FunCoup" id="A0A2R2MR35">
    <property type="interactions" value="3"/>
</dbReference>
<feature type="domain" description="Sushi" evidence="9">
    <location>
        <begin position="69"/>
        <end position="134"/>
    </location>
</feature>
<comment type="subcellular location">
    <subcellularLocation>
        <location evidence="1">Membrane</location>
    </subcellularLocation>
</comment>
<keyword evidence="2 8" id="KW-0732">Signal</keyword>
<dbReference type="PANTHER" id="PTHR45656">
    <property type="entry name" value="PROTEIN CBR-CLEC-78"/>
    <property type="match status" value="1"/>
</dbReference>
<dbReference type="GO" id="GO:0016020">
    <property type="term" value="C:membrane"/>
    <property type="evidence" value="ECO:0007669"/>
    <property type="project" value="UniProtKB-SubCell"/>
</dbReference>
<evidence type="ECO:0000259" key="9">
    <source>
        <dbReference type="PROSITE" id="PS50923"/>
    </source>
</evidence>
<feature type="disulfide bond" evidence="7">
    <location>
        <begin position="170"/>
        <end position="197"/>
    </location>
</feature>
<dbReference type="InterPro" id="IPR051277">
    <property type="entry name" value="SEZ6_CSMD_C4BPB_Regulators"/>
</dbReference>
<name>A0A2R2MR35_LINAN</name>
<keyword evidence="4" id="KW-0472">Membrane</keyword>
<feature type="disulfide bond" evidence="7">
    <location>
        <begin position="352"/>
        <end position="379"/>
    </location>
</feature>
<dbReference type="GeneID" id="106168411"/>
<dbReference type="RefSeq" id="XP_023932608.1">
    <property type="nucleotide sequence ID" value="XM_024076840.1"/>
</dbReference>
<feature type="domain" description="Sushi" evidence="9">
    <location>
        <begin position="440"/>
        <end position="497"/>
    </location>
</feature>
<feature type="disulfide bond" evidence="7">
    <location>
        <begin position="294"/>
        <end position="321"/>
    </location>
</feature>
<evidence type="ECO:0000313" key="11">
    <source>
        <dbReference type="Proteomes" id="UP000085678"/>
    </source>
</evidence>
<keyword evidence="5 7" id="KW-1015">Disulfide bond</keyword>
<dbReference type="InParanoid" id="A0A2R2MR35"/>
<dbReference type="Pfam" id="PF00084">
    <property type="entry name" value="Sushi"/>
    <property type="match status" value="8"/>
</dbReference>
<keyword evidence="6" id="KW-0325">Glycoprotein</keyword>
<keyword evidence="7" id="KW-0768">Sushi</keyword>
<organism evidence="11 12">
    <name type="scientific">Lingula anatina</name>
    <name type="common">Brachiopod</name>
    <name type="synonym">Lingula unguis</name>
    <dbReference type="NCBI Taxonomy" id="7574"/>
    <lineage>
        <taxon>Eukaryota</taxon>
        <taxon>Metazoa</taxon>
        <taxon>Spiralia</taxon>
        <taxon>Lophotrochozoa</taxon>
        <taxon>Brachiopoda</taxon>
        <taxon>Linguliformea</taxon>
        <taxon>Lingulata</taxon>
        <taxon>Lingulida</taxon>
        <taxon>Linguloidea</taxon>
        <taxon>Lingulidae</taxon>
        <taxon>Lingula</taxon>
    </lineage>
</organism>
<keyword evidence="3" id="KW-0677">Repeat</keyword>
<dbReference type="OrthoDB" id="9991441at2759"/>
<gene>
    <name evidence="12" type="primary">LOC106168411</name>
</gene>
<feature type="domain" description="Sushi" evidence="9">
    <location>
        <begin position="557"/>
        <end position="614"/>
    </location>
</feature>
<dbReference type="InterPro" id="IPR000436">
    <property type="entry name" value="Sushi_SCR_CCP_dom"/>
</dbReference>
<protein>
    <submittedName>
        <fullName evidence="12">Protein lev-9-like</fullName>
    </submittedName>
</protein>
<evidence type="ECO:0000256" key="3">
    <source>
        <dbReference type="ARBA" id="ARBA00022737"/>
    </source>
</evidence>
<sequence length="655" mass="73526">MKCLQSTHGLCISLPILLLLMFTLDAGLSDSCPRKHDLIGKRVCLKPCKTDANCRGKNKQCLCDDVCGKSCVNPNARCSHIKPPSHGYVQIIPYNKFDARARYGCAEGYVLNGPPERICGGDKQWSGEEPYCSKDGFCGPPPPIVNGEPQSSLPKRERRFPPGSQVVYRCHKGYFQDGYPRAMCLGDGKWVMPRMACAHARCSHIKPPSHGYVQIIPYNKFDARARYGCAEGYVLNGPPERICGGDKQWSGEEPYCSKDGFCGPPPPIVNGEPQSSLPKRERRFPPGSQVVYRCHKGYFQDGYPRAMCLGDGKWVMPRMACAPKSCGDPGFVKNGQRKGDIFIYPHRVTFSCDPGYELVGSQYRMCQANGKWSRFVPKCKPIQCQPLSIPENGNMYGYSVAFNSVVRFTCLEGYRLQGPSERKCQENAHWTGTDVKCEEIDCGWPQNLWNGYPDGQHTTYGHTIYFRCYQGMTLQGAVSAQCLDTGNWSEPIPNCWRRCPVPTLDNGTVHGYSPRDKIDHGRVLTLACYEGHALNDTKTKSVCYNGTVSYMPSCIPKNCSTRPGDIKNGIVRYIDMNHGSLARYSCNMGFRIVNDEFMTCLYGRWRGRIPYCAEMYCPHPGSLQYGRILLVGYIGKYDYRPYVTQIGQGQQIEFQ</sequence>
<evidence type="ECO:0000256" key="5">
    <source>
        <dbReference type="ARBA" id="ARBA00023157"/>
    </source>
</evidence>
<feature type="domain" description="Sushi" evidence="9">
    <location>
        <begin position="382"/>
        <end position="439"/>
    </location>
</feature>
<evidence type="ECO:0000256" key="7">
    <source>
        <dbReference type="PROSITE-ProRule" id="PRU00302"/>
    </source>
</evidence>
<dbReference type="SUPFAM" id="SSF57535">
    <property type="entry name" value="Complement control module/SCR domain"/>
    <property type="match status" value="9"/>
</dbReference>
<feature type="domain" description="Sushi" evidence="9">
    <location>
        <begin position="324"/>
        <end position="381"/>
    </location>
</feature>
<dbReference type="AlphaFoldDB" id="A0A2R2MR35"/>
<dbReference type="CDD" id="cd00033">
    <property type="entry name" value="CCP"/>
    <property type="match status" value="8"/>
</dbReference>
<dbReference type="InterPro" id="IPR008197">
    <property type="entry name" value="WAP_dom"/>
</dbReference>
<feature type="disulfide bond" evidence="7">
    <location>
        <begin position="229"/>
        <end position="256"/>
    </location>
</feature>
<dbReference type="GO" id="GO:0030414">
    <property type="term" value="F:peptidase inhibitor activity"/>
    <property type="evidence" value="ECO:0007669"/>
    <property type="project" value="InterPro"/>
</dbReference>
<feature type="signal peptide" evidence="8">
    <location>
        <begin position="1"/>
        <end position="29"/>
    </location>
</feature>
<accession>A0A2R2MR35</accession>
<feature type="non-terminal residue" evidence="12">
    <location>
        <position position="655"/>
    </location>
</feature>
<dbReference type="KEGG" id="lak:106168411"/>
<feature type="domain" description="Sushi" evidence="9">
    <location>
        <begin position="260"/>
        <end position="323"/>
    </location>
</feature>
<dbReference type="Gene3D" id="2.10.70.10">
    <property type="entry name" value="Complement Module, domain 1"/>
    <property type="match status" value="9"/>
</dbReference>
<dbReference type="InterPro" id="IPR035976">
    <property type="entry name" value="Sushi/SCR/CCP_sf"/>
</dbReference>
<dbReference type="SMART" id="SM00032">
    <property type="entry name" value="CCP"/>
    <property type="match status" value="9"/>
</dbReference>
<evidence type="ECO:0000256" key="4">
    <source>
        <dbReference type="ARBA" id="ARBA00023136"/>
    </source>
</evidence>
<reference evidence="12" key="1">
    <citation type="submission" date="2025-08" db="UniProtKB">
        <authorList>
            <consortium name="RefSeq"/>
        </authorList>
    </citation>
    <scope>IDENTIFICATION</scope>
    <source>
        <tissue evidence="12">Gonads</tissue>
    </source>
</reference>
<evidence type="ECO:0000256" key="6">
    <source>
        <dbReference type="ARBA" id="ARBA00023180"/>
    </source>
</evidence>
<dbReference type="FunFam" id="2.10.70.10:FF:000011">
    <property type="entry name" value="CUB and sushi domain-containing protein 3 isoform A"/>
    <property type="match status" value="1"/>
</dbReference>
<feature type="domain" description="Sushi" evidence="9">
    <location>
        <begin position="200"/>
        <end position="258"/>
    </location>
</feature>
<evidence type="ECO:0000256" key="8">
    <source>
        <dbReference type="SAM" id="SignalP"/>
    </source>
</evidence>
<feature type="disulfide bond" evidence="7">
    <location>
        <begin position="410"/>
        <end position="437"/>
    </location>
</feature>